<evidence type="ECO:0000313" key="11">
    <source>
        <dbReference type="EMBL" id="VFT98792.1"/>
    </source>
</evidence>
<dbReference type="OrthoDB" id="8118055at2759"/>
<dbReference type="InterPro" id="IPR003137">
    <property type="entry name" value="PA_domain"/>
</dbReference>
<dbReference type="GO" id="GO:0005975">
    <property type="term" value="P:carbohydrate metabolic process"/>
    <property type="evidence" value="ECO:0007669"/>
    <property type="project" value="InterPro"/>
</dbReference>
<name>A0A485LJM0_9STRA</name>
<dbReference type="PANTHER" id="PTHR45679">
    <property type="entry name" value="ER DEGRADATION-ENHANCING ALPHA-MANNOSIDASE-LIKE PROTEIN 2"/>
    <property type="match status" value="1"/>
</dbReference>
<evidence type="ECO:0000256" key="8">
    <source>
        <dbReference type="SAM" id="SignalP"/>
    </source>
</evidence>
<keyword evidence="4" id="KW-0325">Glycoprotein</keyword>
<dbReference type="EMBL" id="VJMH01007016">
    <property type="protein sequence ID" value="KAF0686062.1"/>
    <property type="molecule type" value="Genomic_DNA"/>
</dbReference>
<keyword evidence="3" id="KW-0256">Endoplasmic reticulum</keyword>
<dbReference type="GO" id="GO:0004571">
    <property type="term" value="F:mannosyl-oligosaccharide 1,2-alpha-mannosidase activity"/>
    <property type="evidence" value="ECO:0007669"/>
    <property type="project" value="InterPro"/>
</dbReference>
<gene>
    <name evidence="11" type="primary">Aste57867_22124</name>
    <name evidence="10" type="ORF">As57867_022055</name>
    <name evidence="11" type="ORF">ASTE57867_22124</name>
</gene>
<dbReference type="Proteomes" id="UP000332933">
    <property type="component" value="Unassembled WGS sequence"/>
</dbReference>
<evidence type="ECO:0000256" key="1">
    <source>
        <dbReference type="ARBA" id="ARBA00004240"/>
    </source>
</evidence>
<feature type="chain" id="PRO_5033826372" description="alpha-1,2-Mannosidase" evidence="8">
    <location>
        <begin position="25"/>
        <end position="673"/>
    </location>
</feature>
<feature type="active site" description="Proton donor" evidence="5">
    <location>
        <position position="125"/>
    </location>
</feature>
<dbReference type="PRINTS" id="PR00747">
    <property type="entry name" value="GLYHDRLASE47"/>
</dbReference>
<dbReference type="InterPro" id="IPR036026">
    <property type="entry name" value="Seven-hairpin_glycosidases"/>
</dbReference>
<dbReference type="AlphaFoldDB" id="A0A485LJM0"/>
<dbReference type="SUPFAM" id="SSF52025">
    <property type="entry name" value="PA domain"/>
    <property type="match status" value="1"/>
</dbReference>
<proteinExistence type="inferred from homology"/>
<evidence type="ECO:0000313" key="10">
    <source>
        <dbReference type="EMBL" id="KAF0686062.1"/>
    </source>
</evidence>
<dbReference type="GO" id="GO:0016020">
    <property type="term" value="C:membrane"/>
    <property type="evidence" value="ECO:0007669"/>
    <property type="project" value="InterPro"/>
</dbReference>
<feature type="domain" description="PA" evidence="9">
    <location>
        <begin position="562"/>
        <end position="649"/>
    </location>
</feature>
<dbReference type="EMBL" id="CAADRA010007042">
    <property type="protein sequence ID" value="VFT98792.1"/>
    <property type="molecule type" value="Genomic_DNA"/>
</dbReference>
<keyword evidence="7" id="KW-0378">Hydrolase</keyword>
<comment type="subcellular location">
    <subcellularLocation>
        <location evidence="1">Endoplasmic reticulum</location>
    </subcellularLocation>
</comment>
<feature type="signal peptide" evidence="8">
    <location>
        <begin position="1"/>
        <end position="24"/>
    </location>
</feature>
<dbReference type="EC" id="3.2.1.-" evidence="7"/>
<dbReference type="GO" id="GO:0044322">
    <property type="term" value="C:endoplasmic reticulum quality control compartment"/>
    <property type="evidence" value="ECO:0007669"/>
    <property type="project" value="GOC"/>
</dbReference>
<dbReference type="Pfam" id="PF01532">
    <property type="entry name" value="Glyco_hydro_47"/>
    <property type="match status" value="1"/>
</dbReference>
<dbReference type="SUPFAM" id="SSF48225">
    <property type="entry name" value="Seven-hairpin glycosidases"/>
    <property type="match status" value="1"/>
</dbReference>
<dbReference type="InterPro" id="IPR012341">
    <property type="entry name" value="6hp_glycosidase-like_sf"/>
</dbReference>
<protein>
    <recommendedName>
        <fullName evidence="7">alpha-1,2-Mannosidase</fullName>
        <ecNumber evidence="7">3.2.1.-</ecNumber>
    </recommendedName>
</protein>
<organism evidence="11 12">
    <name type="scientific">Aphanomyces stellatus</name>
    <dbReference type="NCBI Taxonomy" id="120398"/>
    <lineage>
        <taxon>Eukaryota</taxon>
        <taxon>Sar</taxon>
        <taxon>Stramenopiles</taxon>
        <taxon>Oomycota</taxon>
        <taxon>Saprolegniomycetes</taxon>
        <taxon>Saprolegniales</taxon>
        <taxon>Verrucalvaceae</taxon>
        <taxon>Aphanomyces</taxon>
    </lineage>
</organism>
<evidence type="ECO:0000256" key="4">
    <source>
        <dbReference type="ARBA" id="ARBA00023180"/>
    </source>
</evidence>
<evidence type="ECO:0000259" key="9">
    <source>
        <dbReference type="Pfam" id="PF02225"/>
    </source>
</evidence>
<feature type="active site" evidence="5">
    <location>
        <position position="258"/>
    </location>
</feature>
<keyword evidence="12" id="KW-1185">Reference proteome</keyword>
<keyword evidence="8" id="KW-0732">Signal</keyword>
<evidence type="ECO:0000256" key="3">
    <source>
        <dbReference type="ARBA" id="ARBA00022824"/>
    </source>
</evidence>
<feature type="active site" evidence="5">
    <location>
        <position position="376"/>
    </location>
</feature>
<keyword evidence="6" id="KW-0479">Metal-binding</keyword>
<comment type="similarity">
    <text evidence="2 7">Belongs to the glycosyl hydrolase 47 family.</text>
</comment>
<reference evidence="10" key="2">
    <citation type="submission" date="2019-06" db="EMBL/GenBank/DDBJ databases">
        <title>Genomics analysis of Aphanomyces spp. identifies a new class of oomycete effector associated with host adaptation.</title>
        <authorList>
            <person name="Gaulin E."/>
        </authorList>
    </citation>
    <scope>NUCLEOTIDE SEQUENCE</scope>
    <source>
        <strain evidence="10">CBS 578.67</strain>
    </source>
</reference>
<feature type="active site" description="Proton donor" evidence="5">
    <location>
        <position position="354"/>
    </location>
</feature>
<dbReference type="Gene3D" id="3.50.30.30">
    <property type="match status" value="1"/>
</dbReference>
<feature type="binding site" evidence="6">
    <location>
        <position position="472"/>
    </location>
    <ligand>
        <name>Ca(2+)</name>
        <dbReference type="ChEBI" id="CHEBI:29108"/>
    </ligand>
</feature>
<accession>A0A485LJM0</accession>
<evidence type="ECO:0000256" key="6">
    <source>
        <dbReference type="PIRSR" id="PIRSR601382-2"/>
    </source>
</evidence>
<sequence>MTMIARRLCVSATVLVLATTLTHALHWTEKQHLQNKAKEMFFHGYDAYMKHAYPWDELKPLTCEGRRWDRKERGDLDDALGGFALTLIDSLSMLALVDADEFAAAVQRVIHTVSFDRDVTVSVFETTIRVVGGLLSAHMLAISGSVGTIHKTYQGELLDLAVDVGTRLLPAFNTKTGIPHGVMKNAPALTCPAAAGSLLLEFSVLSRLSDIPDFEEAAKDAVWALWDRRSPLDLLGSTINVHTGEWVHTHTGIGAGLDSFYEYLMKYYIMSGDADFFDMFNRSYVSIEKHVLHAGGYHVEVDMALGMKYVHSGRVSALQAFWPGLQVLAGDIGAAVRSHHQLFDLWNEFGALPELYDTAGAGGVIHWAQHYPLRPELAESTYHLYASTKDERYLKIGRKLLHDIEATSRVSCGYAAVANVHDKRLEDRMDSFFLSETVKYLFLLFSNDTSVLIPKRLDNHAALPASHVLFTTEGHLFPVVPSLYQDATANANKRKHRHGHRMCQVPHLADAPRASKNAHLDAAVTVRVGDVHLMTVAASPAQFGYALSKGRVDGALYANLDVVQHACGDLDHLGDAIAGKIVLVNRGNCSFTRKALLVQKAGGIAVIAVNSKGAHQSKKPNYHRLYSLSDDGTGDQVTIPVVMISRMEARQVQDAAAVTGADAAVISLSMLLT</sequence>
<evidence type="ECO:0000313" key="12">
    <source>
        <dbReference type="Proteomes" id="UP000332933"/>
    </source>
</evidence>
<dbReference type="Gene3D" id="1.50.10.10">
    <property type="match status" value="1"/>
</dbReference>
<keyword evidence="7" id="KW-0326">Glycosidase</keyword>
<evidence type="ECO:0000256" key="5">
    <source>
        <dbReference type="PIRSR" id="PIRSR601382-1"/>
    </source>
</evidence>
<evidence type="ECO:0000256" key="7">
    <source>
        <dbReference type="RuleBase" id="RU361193"/>
    </source>
</evidence>
<reference evidence="11 12" key="1">
    <citation type="submission" date="2019-03" db="EMBL/GenBank/DDBJ databases">
        <authorList>
            <person name="Gaulin E."/>
            <person name="Dumas B."/>
        </authorList>
    </citation>
    <scope>NUCLEOTIDE SEQUENCE [LARGE SCALE GENOMIC DNA]</scope>
    <source>
        <strain evidence="11">CBS 568.67</strain>
    </source>
</reference>
<dbReference type="GO" id="GO:1904380">
    <property type="term" value="P:endoplasmic reticulum mannose trimming"/>
    <property type="evidence" value="ECO:0007669"/>
    <property type="project" value="InterPro"/>
</dbReference>
<dbReference type="InterPro" id="IPR044674">
    <property type="entry name" value="EDEM1/2/3"/>
</dbReference>
<keyword evidence="6" id="KW-0106">Calcium</keyword>
<evidence type="ECO:0000256" key="2">
    <source>
        <dbReference type="ARBA" id="ARBA00007658"/>
    </source>
</evidence>
<dbReference type="Pfam" id="PF02225">
    <property type="entry name" value="PA"/>
    <property type="match status" value="1"/>
</dbReference>
<dbReference type="InterPro" id="IPR001382">
    <property type="entry name" value="Glyco_hydro_47"/>
</dbReference>
<dbReference type="PANTHER" id="PTHR45679:SF2">
    <property type="entry name" value="ER DEGRADATION-ENHANCING ALPHA-MANNOSIDASE-LIKE PROTEIN 3"/>
    <property type="match status" value="1"/>
</dbReference>
<dbReference type="GO" id="GO:0005509">
    <property type="term" value="F:calcium ion binding"/>
    <property type="evidence" value="ECO:0007669"/>
    <property type="project" value="InterPro"/>
</dbReference>
<comment type="cofactor">
    <cofactor evidence="6">
        <name>Ca(2+)</name>
        <dbReference type="ChEBI" id="CHEBI:29108"/>
    </cofactor>
</comment>
<dbReference type="InterPro" id="IPR046450">
    <property type="entry name" value="PA_dom_sf"/>
</dbReference>